<keyword evidence="8" id="KW-0675">Receptor</keyword>
<evidence type="ECO:0000313" key="9">
    <source>
        <dbReference type="Proteomes" id="UP001220395"/>
    </source>
</evidence>
<dbReference type="RefSeq" id="WP_273687071.1">
    <property type="nucleotide sequence ID" value="NZ_CP117411.1"/>
</dbReference>
<evidence type="ECO:0000256" key="4">
    <source>
        <dbReference type="RuleBase" id="RU003357"/>
    </source>
</evidence>
<dbReference type="CDD" id="cd01347">
    <property type="entry name" value="ligand_gated_channel"/>
    <property type="match status" value="1"/>
</dbReference>
<evidence type="ECO:0000256" key="2">
    <source>
        <dbReference type="ARBA" id="ARBA00023136"/>
    </source>
</evidence>
<evidence type="ECO:0000259" key="7">
    <source>
        <dbReference type="Pfam" id="PF07715"/>
    </source>
</evidence>
<dbReference type="InterPro" id="IPR037066">
    <property type="entry name" value="Plug_dom_sf"/>
</dbReference>
<feature type="domain" description="TonB-dependent receptor plug" evidence="7">
    <location>
        <begin position="67"/>
        <end position="181"/>
    </location>
</feature>
<feature type="domain" description="TonB-dependent receptor-like beta-barrel" evidence="6">
    <location>
        <begin position="565"/>
        <end position="902"/>
    </location>
</feature>
<sequence>MTSHHGIVRGLRAGTALLALCASGAALAQQAPATPPAPPATAPAEPETAEIVVTGFRQSLNSALGIKRSQSASIDVIKAEDAAEFPDLNLAESLQRIPGVTISRVNGEGRNVTVRGLGAEYTRVRINGMEAIATSGGTDASGGTNRGRGFDFNVFSSDLFNSLAVRKTATADVEEGSLGGTVDLQISRPFDYNKPTAVFSAQTSYNTLAEKATPRLSALVSTTTSDGSFGVLMSVSYEERVLKEEGANNTRWTFGGFNGGFSPASTIAGYTAAQINSSNLDNALFHPRIPGLSSYEIDQKRLGAAGSIQFRPSDSTLLTIDGLYSRLQGTREESSLGALSFSRSGTGKPQTIIREATIDANRNIIRGTFDNVDLRIQSRYDELKTDFYQVNANLEQKFGDRLKFVGMVGYADSSFGNPVQNTVTIDAVNTANFKYDYSSRFPLVVPGVDISQASTFSIINGTSEIRLRPQTVDNSFKNAKGFLEWKAIDALKLRAGVDYRDFKYDATGGQRVLGETVTPNLSAAQFASVVRQFTGFGKGINLPAGTPTGWTAIDVQAFMRLVDAGNNPFYAVGGVDVPAARGQFITARERNTGFWGMGEFDLGDSGIGIPLRGDFGLRYVKTTQDSTGYVSLGTTASLVPATRKYHRWLPSANLVFDITPNLLTRLAAAKTMARSNIAQLSPGGNLSVAGGSRTFSAGNPDLLPTESKNLDFAVEWYPTRGSVYAVALFYKDISSFAQSFSELVPYRSLGLPDSLLNGTTAVPTDVFTRSQPVNSPGGKLKGAELNIQQPLTFLPGILSNFGVLGNVTYVSANIEYITSTAGQTVTEPLLGLSKWAANGTVYYETKKFAIRGSVAYRSRYLTAVPSTEGQSYQGVNSSVNVDAQISYNINERLKLTIEGINLTDQFNDQFVDVTNRQSTITHTGRQFIAGLRWSL</sequence>
<keyword evidence="2 4" id="KW-0472">Membrane</keyword>
<dbReference type="Gene3D" id="2.40.170.20">
    <property type="entry name" value="TonB-dependent receptor, beta-barrel domain"/>
    <property type="match status" value="1"/>
</dbReference>
<dbReference type="InterPro" id="IPR000531">
    <property type="entry name" value="Beta-barrel_TonB"/>
</dbReference>
<dbReference type="PANTHER" id="PTHR40980:SF3">
    <property type="entry name" value="TONB-DEPENDENT RECEPTOR-LIKE BETA-BARREL DOMAIN-CONTAINING PROTEIN"/>
    <property type="match status" value="1"/>
</dbReference>
<feature type="chain" id="PRO_5045544130" evidence="5">
    <location>
        <begin position="29"/>
        <end position="935"/>
    </location>
</feature>
<dbReference type="PANTHER" id="PTHR40980">
    <property type="entry name" value="PLUG DOMAIN-CONTAINING PROTEIN"/>
    <property type="match status" value="1"/>
</dbReference>
<keyword evidence="3" id="KW-0998">Cell outer membrane</keyword>
<dbReference type="SUPFAM" id="SSF56935">
    <property type="entry name" value="Porins"/>
    <property type="match status" value="1"/>
</dbReference>
<protein>
    <submittedName>
        <fullName evidence="8">TonB-dependent receptor</fullName>
    </submittedName>
</protein>
<accession>A0ABY7TIN9</accession>
<dbReference type="Proteomes" id="UP001220395">
    <property type="component" value="Chromosome"/>
</dbReference>
<name>A0ABY7TIN9_9SPHN</name>
<proteinExistence type="inferred from homology"/>
<evidence type="ECO:0000256" key="3">
    <source>
        <dbReference type="ARBA" id="ARBA00023237"/>
    </source>
</evidence>
<evidence type="ECO:0000256" key="1">
    <source>
        <dbReference type="ARBA" id="ARBA00004442"/>
    </source>
</evidence>
<evidence type="ECO:0000313" key="8">
    <source>
        <dbReference type="EMBL" id="WCT73097.1"/>
    </source>
</evidence>
<dbReference type="EMBL" id="CP117411">
    <property type="protein sequence ID" value="WCT73097.1"/>
    <property type="molecule type" value="Genomic_DNA"/>
</dbReference>
<comment type="subcellular location">
    <subcellularLocation>
        <location evidence="1 4">Cell outer membrane</location>
    </subcellularLocation>
</comment>
<evidence type="ECO:0000256" key="5">
    <source>
        <dbReference type="SAM" id="SignalP"/>
    </source>
</evidence>
<dbReference type="InterPro" id="IPR036942">
    <property type="entry name" value="Beta-barrel_TonB_sf"/>
</dbReference>
<dbReference type="NCBIfam" id="TIGR01782">
    <property type="entry name" value="TonB-Xanth-Caul"/>
    <property type="match status" value="1"/>
</dbReference>
<keyword evidence="5" id="KW-0732">Signal</keyword>
<evidence type="ECO:0000259" key="6">
    <source>
        <dbReference type="Pfam" id="PF00593"/>
    </source>
</evidence>
<keyword evidence="9" id="KW-1185">Reference proteome</keyword>
<dbReference type="InterPro" id="IPR010104">
    <property type="entry name" value="TonB_rcpt_bac"/>
</dbReference>
<dbReference type="Pfam" id="PF00593">
    <property type="entry name" value="TonB_dep_Rec_b-barrel"/>
    <property type="match status" value="1"/>
</dbReference>
<comment type="similarity">
    <text evidence="4">Belongs to the TonB-dependent receptor family.</text>
</comment>
<dbReference type="Gene3D" id="2.170.130.10">
    <property type="entry name" value="TonB-dependent receptor, plug domain"/>
    <property type="match status" value="1"/>
</dbReference>
<feature type="signal peptide" evidence="5">
    <location>
        <begin position="1"/>
        <end position="28"/>
    </location>
</feature>
<reference evidence="8 9" key="1">
    <citation type="submission" date="2023-02" db="EMBL/GenBank/DDBJ databases">
        <title>Genome sequence of Sphingomonas naphthae.</title>
        <authorList>
            <person name="Kim S."/>
            <person name="Heo J."/>
            <person name="Kwon S.-W."/>
        </authorList>
    </citation>
    <scope>NUCLEOTIDE SEQUENCE [LARGE SCALE GENOMIC DNA]</scope>
    <source>
        <strain evidence="8 9">KACC 18716</strain>
    </source>
</reference>
<dbReference type="InterPro" id="IPR012910">
    <property type="entry name" value="Plug_dom"/>
</dbReference>
<gene>
    <name evidence="8" type="ORF">PQ455_15900</name>
</gene>
<keyword evidence="4" id="KW-0798">TonB box</keyword>
<dbReference type="Pfam" id="PF07715">
    <property type="entry name" value="Plug"/>
    <property type="match status" value="1"/>
</dbReference>
<organism evidence="8 9">
    <name type="scientific">Sphingomonas naphthae</name>
    <dbReference type="NCBI Taxonomy" id="1813468"/>
    <lineage>
        <taxon>Bacteria</taxon>
        <taxon>Pseudomonadati</taxon>
        <taxon>Pseudomonadota</taxon>
        <taxon>Alphaproteobacteria</taxon>
        <taxon>Sphingomonadales</taxon>
        <taxon>Sphingomonadaceae</taxon>
        <taxon>Sphingomonas</taxon>
    </lineage>
</organism>